<gene>
    <name evidence="1" type="ORF">FRX97_07700</name>
</gene>
<comment type="caution">
    <text evidence="1">The sequence shown here is derived from an EMBL/GenBank/DDBJ whole genome shotgun (WGS) entry which is preliminary data.</text>
</comment>
<dbReference type="Pfam" id="PF22264">
    <property type="entry name" value="DUF6952"/>
    <property type="match status" value="1"/>
</dbReference>
<dbReference type="OrthoDB" id="1149088at2"/>
<name>A0A5C6V1N7_9FLAO</name>
<proteinExistence type="predicted"/>
<keyword evidence="2" id="KW-1185">Reference proteome</keyword>
<dbReference type="EMBL" id="VORB01000006">
    <property type="protein sequence ID" value="TXC78591.1"/>
    <property type="molecule type" value="Genomic_DNA"/>
</dbReference>
<dbReference type="RefSeq" id="WP_147014618.1">
    <property type="nucleotide sequence ID" value="NZ_VORB01000006.1"/>
</dbReference>
<reference evidence="1 2" key="1">
    <citation type="submission" date="2019-08" db="EMBL/GenBank/DDBJ databases">
        <title>Genome of Luteibaculum oceani JCM 18817.</title>
        <authorList>
            <person name="Bowman J.P."/>
        </authorList>
    </citation>
    <scope>NUCLEOTIDE SEQUENCE [LARGE SCALE GENOMIC DNA]</scope>
    <source>
        <strain evidence="1 2">JCM 18817</strain>
    </source>
</reference>
<organism evidence="1 2">
    <name type="scientific">Luteibaculum oceani</name>
    <dbReference type="NCBI Taxonomy" id="1294296"/>
    <lineage>
        <taxon>Bacteria</taxon>
        <taxon>Pseudomonadati</taxon>
        <taxon>Bacteroidota</taxon>
        <taxon>Flavobacteriia</taxon>
        <taxon>Flavobacteriales</taxon>
        <taxon>Luteibaculaceae</taxon>
        <taxon>Luteibaculum</taxon>
    </lineage>
</organism>
<dbReference type="InterPro" id="IPR053810">
    <property type="entry name" value="DUF6952"/>
</dbReference>
<dbReference type="AlphaFoldDB" id="A0A5C6V1N7"/>
<sequence length="79" mass="9000">MKISAIKKAVEHYDLKSLEQAEEALMNEQSLPIEIEGEDEGEQLTHIIAAKEIRKEMESGVDSKQALRNYTQRVRNSIS</sequence>
<protein>
    <submittedName>
        <fullName evidence="1">Uncharacterized protein</fullName>
    </submittedName>
</protein>
<evidence type="ECO:0000313" key="2">
    <source>
        <dbReference type="Proteomes" id="UP000321168"/>
    </source>
</evidence>
<dbReference type="Proteomes" id="UP000321168">
    <property type="component" value="Unassembled WGS sequence"/>
</dbReference>
<accession>A0A5C6V1N7</accession>
<evidence type="ECO:0000313" key="1">
    <source>
        <dbReference type="EMBL" id="TXC78591.1"/>
    </source>
</evidence>